<keyword evidence="2" id="KW-1185">Reference proteome</keyword>
<protein>
    <submittedName>
        <fullName evidence="1">Uncharacterized protein</fullName>
    </submittedName>
</protein>
<name>A0ABX4WK25_9CYAN</name>
<gene>
    <name evidence="1" type="ORF">CEP15_11840</name>
</gene>
<proteinExistence type="predicted"/>
<reference evidence="1 2" key="1">
    <citation type="submission" date="2017-06" db="EMBL/GenBank/DDBJ databases">
        <title>Genome variation in co-occurring toxic Cylindrospermopsis raciborskii strains determines phenotypic plasticity.</title>
        <authorList>
            <person name="Willis A."/>
            <person name="Woodhouse J."/>
            <person name="Ongley S."/>
            <person name="Jex A."/>
            <person name="Burford M."/>
            <person name="Neilan B."/>
        </authorList>
    </citation>
    <scope>NUCLEOTIDE SEQUENCE [LARGE SCALE GENOMIC DNA]</scope>
    <source>
        <strain evidence="1 2">C07</strain>
    </source>
</reference>
<organism evidence="1 2">
    <name type="scientific">Cylindrospermopsis raciborskii C07</name>
    <dbReference type="NCBI Taxonomy" id="2014886"/>
    <lineage>
        <taxon>Bacteria</taxon>
        <taxon>Bacillati</taxon>
        <taxon>Cyanobacteriota</taxon>
        <taxon>Cyanophyceae</taxon>
        <taxon>Nostocales</taxon>
        <taxon>Aphanizomenonaceae</taxon>
        <taxon>Cylindrospermopsis</taxon>
    </lineage>
</organism>
<accession>A0ABX4WK25</accession>
<dbReference type="EMBL" id="NJHS01000100">
    <property type="protein sequence ID" value="PNJ95398.1"/>
    <property type="molecule type" value="Genomic_DNA"/>
</dbReference>
<dbReference type="Proteomes" id="UP000236284">
    <property type="component" value="Unassembled WGS sequence"/>
</dbReference>
<comment type="caution">
    <text evidence="1">The sequence shown here is derived from an EMBL/GenBank/DDBJ whole genome shotgun (WGS) entry which is preliminary data.</text>
</comment>
<evidence type="ECO:0000313" key="2">
    <source>
        <dbReference type="Proteomes" id="UP000236284"/>
    </source>
</evidence>
<evidence type="ECO:0000313" key="1">
    <source>
        <dbReference type="EMBL" id="PNJ95398.1"/>
    </source>
</evidence>
<sequence>MSRTSPSRVNLLTSYPQFIYGNMVGGEIGKVSSTLSLVDEVYRVDIEESGVLGVASDGKLRGVEADGTIGAEGKRTTTSGGYGISYTLAKDSNGNKILDSGDQFIDRKVINSDLRGFKDLVIFQKNVTPGTYFVELGDANGSSRSLTESQILFDPGENYGETLGNIPDPKGITVAQVKQNPSVFMDNIRDYDGNNLGSGSSWKLIGDADVQGDGDMESIFVNPLIGRWATVGVVNNFNIVNFSNHGQGGDTRVVGIYIDPTLKDKPENIGGPFDSQRRFQNDLRIDNLRLLSAADYNKDGFQDMYFKVSDGTAVLRALMHADGNIQYANYQSKADLTAFMTANNVSPSIWSGWI</sequence>